<dbReference type="Gene3D" id="1.20.1090.10">
    <property type="entry name" value="Dehydroquinate synthase-like - alpha domain"/>
    <property type="match status" value="1"/>
</dbReference>
<evidence type="ECO:0000259" key="19">
    <source>
        <dbReference type="Pfam" id="PF24621"/>
    </source>
</evidence>
<dbReference type="InterPro" id="IPR056179">
    <property type="entry name" value="DHQS_C"/>
</dbReference>
<comment type="subcellular location">
    <subcellularLocation>
        <location evidence="3 17">Cytoplasm</location>
    </subcellularLocation>
</comment>
<keyword evidence="15 17" id="KW-0456">Lyase</keyword>
<evidence type="ECO:0000259" key="18">
    <source>
        <dbReference type="Pfam" id="PF01761"/>
    </source>
</evidence>
<dbReference type="NCBIfam" id="TIGR01357">
    <property type="entry name" value="aroB"/>
    <property type="match status" value="1"/>
</dbReference>
<dbReference type="PANTHER" id="PTHR43622">
    <property type="entry name" value="3-DEHYDROQUINATE SYNTHASE"/>
    <property type="match status" value="1"/>
</dbReference>
<dbReference type="RefSeq" id="WP_390293335.1">
    <property type="nucleotide sequence ID" value="NZ_JBHSFU010000003.1"/>
</dbReference>
<keyword evidence="16 17" id="KW-0170">Cobalt</keyword>
<keyword evidence="21" id="KW-1185">Reference proteome</keyword>
<evidence type="ECO:0000256" key="11">
    <source>
        <dbReference type="ARBA" id="ARBA00022741"/>
    </source>
</evidence>
<evidence type="ECO:0000256" key="14">
    <source>
        <dbReference type="ARBA" id="ARBA00023141"/>
    </source>
</evidence>
<feature type="binding site" evidence="17">
    <location>
        <begin position="126"/>
        <end position="127"/>
    </location>
    <ligand>
        <name>NAD(+)</name>
        <dbReference type="ChEBI" id="CHEBI:57540"/>
    </ligand>
</feature>
<evidence type="ECO:0000256" key="4">
    <source>
        <dbReference type="ARBA" id="ARBA00004661"/>
    </source>
</evidence>
<keyword evidence="11 17" id="KW-0547">Nucleotide-binding</keyword>
<evidence type="ECO:0000256" key="3">
    <source>
        <dbReference type="ARBA" id="ARBA00004496"/>
    </source>
</evidence>
<evidence type="ECO:0000256" key="12">
    <source>
        <dbReference type="ARBA" id="ARBA00022833"/>
    </source>
</evidence>
<feature type="binding site" evidence="17">
    <location>
        <position position="241"/>
    </location>
    <ligand>
        <name>Zn(2+)</name>
        <dbReference type="ChEBI" id="CHEBI:29105"/>
    </ligand>
</feature>
<dbReference type="InterPro" id="IPR016037">
    <property type="entry name" value="DHQ_synth_AroB"/>
</dbReference>
<dbReference type="Proteomes" id="UP001595989">
    <property type="component" value="Unassembled WGS sequence"/>
</dbReference>
<dbReference type="InterPro" id="IPR030960">
    <property type="entry name" value="DHQS/DOIS_N"/>
</dbReference>
<dbReference type="EMBL" id="JBHSFU010000003">
    <property type="protein sequence ID" value="MFC4557383.1"/>
    <property type="molecule type" value="Genomic_DNA"/>
</dbReference>
<comment type="catalytic activity">
    <reaction evidence="1 17">
        <text>7-phospho-2-dehydro-3-deoxy-D-arabino-heptonate = 3-dehydroquinate + phosphate</text>
        <dbReference type="Rhea" id="RHEA:21968"/>
        <dbReference type="ChEBI" id="CHEBI:32364"/>
        <dbReference type="ChEBI" id="CHEBI:43474"/>
        <dbReference type="ChEBI" id="CHEBI:58394"/>
        <dbReference type="EC" id="4.2.3.4"/>
    </reaction>
</comment>
<dbReference type="HAMAP" id="MF_00110">
    <property type="entry name" value="DHQ_synthase"/>
    <property type="match status" value="1"/>
</dbReference>
<accession>A0ABV9DHQ4</accession>
<comment type="function">
    <text evidence="17">Catalyzes the conversion of 3-deoxy-D-arabino-heptulosonate 7-phosphate (DAHP) to dehydroquinate (DHQ).</text>
</comment>
<keyword evidence="9 17" id="KW-0028">Amino-acid biosynthesis</keyword>
<name>A0ABV9DHQ4_9BACI</name>
<gene>
    <name evidence="17 20" type="primary">aroB</name>
    <name evidence="20" type="ORF">ACFO3D_04070</name>
</gene>
<dbReference type="Pfam" id="PF01761">
    <property type="entry name" value="DHQ_synthase"/>
    <property type="match status" value="1"/>
</dbReference>
<dbReference type="CDD" id="cd08195">
    <property type="entry name" value="DHQS"/>
    <property type="match status" value="1"/>
</dbReference>
<feature type="binding site" evidence="17">
    <location>
        <begin position="165"/>
        <end position="168"/>
    </location>
    <ligand>
        <name>NAD(+)</name>
        <dbReference type="ChEBI" id="CHEBI:57540"/>
    </ligand>
</feature>
<comment type="caution">
    <text evidence="17">Lacks conserved residue(s) required for the propagation of feature annotation.</text>
</comment>
<feature type="binding site" evidence="17">
    <location>
        <begin position="102"/>
        <end position="106"/>
    </location>
    <ligand>
        <name>NAD(+)</name>
        <dbReference type="ChEBI" id="CHEBI:57540"/>
    </ligand>
</feature>
<feature type="domain" description="3-dehydroquinate synthase N-terminal" evidence="18">
    <location>
        <begin position="65"/>
        <end position="175"/>
    </location>
</feature>
<comment type="cofactor">
    <cofactor evidence="2 17">
        <name>NAD(+)</name>
        <dbReference type="ChEBI" id="CHEBI:57540"/>
    </cofactor>
</comment>
<dbReference type="GO" id="GO:0003856">
    <property type="term" value="F:3-dehydroquinate synthase activity"/>
    <property type="evidence" value="ECO:0007669"/>
    <property type="project" value="UniProtKB-EC"/>
</dbReference>
<dbReference type="SUPFAM" id="SSF56796">
    <property type="entry name" value="Dehydroquinate synthase-like"/>
    <property type="match status" value="1"/>
</dbReference>
<proteinExistence type="inferred from homology"/>
<evidence type="ECO:0000256" key="5">
    <source>
        <dbReference type="ARBA" id="ARBA00005412"/>
    </source>
</evidence>
<evidence type="ECO:0000313" key="20">
    <source>
        <dbReference type="EMBL" id="MFC4557383.1"/>
    </source>
</evidence>
<keyword evidence="10 17" id="KW-0479">Metal-binding</keyword>
<evidence type="ECO:0000256" key="15">
    <source>
        <dbReference type="ARBA" id="ARBA00023239"/>
    </source>
</evidence>
<evidence type="ECO:0000256" key="10">
    <source>
        <dbReference type="ARBA" id="ARBA00022723"/>
    </source>
</evidence>
<reference evidence="21" key="1">
    <citation type="journal article" date="2019" name="Int. J. Syst. Evol. Microbiol.">
        <title>The Global Catalogue of Microorganisms (GCM) 10K type strain sequencing project: providing services to taxonomists for standard genome sequencing and annotation.</title>
        <authorList>
            <consortium name="The Broad Institute Genomics Platform"/>
            <consortium name="The Broad Institute Genome Sequencing Center for Infectious Disease"/>
            <person name="Wu L."/>
            <person name="Ma J."/>
        </authorList>
    </citation>
    <scope>NUCLEOTIDE SEQUENCE [LARGE SCALE GENOMIC DNA]</scope>
    <source>
        <strain evidence="21">CGMCC 4.7426</strain>
    </source>
</reference>
<evidence type="ECO:0000256" key="7">
    <source>
        <dbReference type="ARBA" id="ARBA00017684"/>
    </source>
</evidence>
<dbReference type="PIRSF" id="PIRSF001455">
    <property type="entry name" value="DHQ_synth"/>
    <property type="match status" value="1"/>
</dbReference>
<organism evidence="20 21">
    <name type="scientific">Virgibacillus kekensis</name>
    <dbReference type="NCBI Taxonomy" id="202261"/>
    <lineage>
        <taxon>Bacteria</taxon>
        <taxon>Bacillati</taxon>
        <taxon>Bacillota</taxon>
        <taxon>Bacilli</taxon>
        <taxon>Bacillales</taxon>
        <taxon>Bacillaceae</taxon>
        <taxon>Virgibacillus</taxon>
    </lineage>
</organism>
<evidence type="ECO:0000256" key="17">
    <source>
        <dbReference type="HAMAP-Rule" id="MF_00110"/>
    </source>
</evidence>
<evidence type="ECO:0000256" key="9">
    <source>
        <dbReference type="ARBA" id="ARBA00022605"/>
    </source>
</evidence>
<evidence type="ECO:0000313" key="21">
    <source>
        <dbReference type="Proteomes" id="UP001595989"/>
    </source>
</evidence>
<protein>
    <recommendedName>
        <fullName evidence="7 17">3-dehydroquinate synthase</fullName>
        <shortName evidence="17">DHQS</shortName>
        <ecNumber evidence="6 17">4.2.3.4</ecNumber>
    </recommendedName>
</protein>
<keyword evidence="8 17" id="KW-0963">Cytoplasm</keyword>
<comment type="caution">
    <text evidence="20">The sequence shown here is derived from an EMBL/GenBank/DDBJ whole genome shotgun (WGS) entry which is preliminary data.</text>
</comment>
<keyword evidence="12 17" id="KW-0862">Zinc</keyword>
<feature type="binding site" evidence="17">
    <location>
        <position position="258"/>
    </location>
    <ligand>
        <name>Zn(2+)</name>
        <dbReference type="ChEBI" id="CHEBI:29105"/>
    </ligand>
</feature>
<evidence type="ECO:0000256" key="13">
    <source>
        <dbReference type="ARBA" id="ARBA00023027"/>
    </source>
</evidence>
<feature type="binding site" evidence="17">
    <location>
        <position position="180"/>
    </location>
    <ligand>
        <name>Zn(2+)</name>
        <dbReference type="ChEBI" id="CHEBI:29105"/>
    </ligand>
</feature>
<evidence type="ECO:0000256" key="2">
    <source>
        <dbReference type="ARBA" id="ARBA00001911"/>
    </source>
</evidence>
<dbReference type="PANTHER" id="PTHR43622:SF7">
    <property type="entry name" value="3-DEHYDROQUINATE SYNTHASE, CHLOROPLASTIC"/>
    <property type="match status" value="1"/>
</dbReference>
<comment type="pathway">
    <text evidence="4 17">Metabolic intermediate biosynthesis; chorismate biosynthesis; chorismate from D-erythrose 4-phosphate and phosphoenolpyruvate: step 2/7.</text>
</comment>
<evidence type="ECO:0000256" key="8">
    <source>
        <dbReference type="ARBA" id="ARBA00022490"/>
    </source>
</evidence>
<comment type="cofactor">
    <cofactor evidence="17">
        <name>Co(2+)</name>
        <dbReference type="ChEBI" id="CHEBI:48828"/>
    </cofactor>
    <cofactor evidence="17">
        <name>Zn(2+)</name>
        <dbReference type="ChEBI" id="CHEBI:29105"/>
    </cofactor>
    <text evidence="17">Binds 1 divalent metal cation per subunit. Can use either Co(2+) or Zn(2+).</text>
</comment>
<dbReference type="EC" id="4.2.3.4" evidence="6 17"/>
<sequence length="357" mass="39679">MNVTKVRSSTNTYKVYIGEGLLEDLKSYLPKKYTSIMIVTDSMAGSYYLDKAKKGLAGEKVVATTIPAGEKSKSIQTFYNLHTDALNYGLDRQSLILALGGGVVGDLAGFVAATYMRGIDFIQVPTTILAHDSSVGGKVAINHEQGKNMIGSFYPPINVVYDVSTLFTLERKEIRSGYAEIAKEALIADRIFFQSLMEIDLFDLSNDQLASQIGRGVEIKASIVEADERESGVRKHLNFGHTLGHALESMLGYGEWTHGELVAIGMLFALRVSEDVFGTTLPYTQLHSWLRKNDYPLNLPDFEVQQIIEKMKIDKKTIGRSIQMVLLRDVGAPVTVQVDDNDMVRYLKSFMNDLKKI</sequence>
<feature type="binding site" evidence="17">
    <location>
        <position position="147"/>
    </location>
    <ligand>
        <name>NAD(+)</name>
        <dbReference type="ChEBI" id="CHEBI:57540"/>
    </ligand>
</feature>
<dbReference type="InterPro" id="IPR050071">
    <property type="entry name" value="Dehydroquinate_synthase"/>
</dbReference>
<feature type="domain" description="3-dehydroquinate synthase C-terminal" evidence="19">
    <location>
        <begin position="177"/>
        <end position="317"/>
    </location>
</feature>
<comment type="similarity">
    <text evidence="5 17">Belongs to the sugar phosphate cyclases superfamily. Dehydroquinate synthase family.</text>
</comment>
<dbReference type="Pfam" id="PF24621">
    <property type="entry name" value="DHQS_C"/>
    <property type="match status" value="1"/>
</dbReference>
<keyword evidence="13 17" id="KW-0520">NAD</keyword>
<evidence type="ECO:0000256" key="6">
    <source>
        <dbReference type="ARBA" id="ARBA00013031"/>
    </source>
</evidence>
<feature type="binding site" evidence="17">
    <location>
        <position position="138"/>
    </location>
    <ligand>
        <name>NAD(+)</name>
        <dbReference type="ChEBI" id="CHEBI:57540"/>
    </ligand>
</feature>
<evidence type="ECO:0000256" key="1">
    <source>
        <dbReference type="ARBA" id="ARBA00001393"/>
    </source>
</evidence>
<dbReference type="InterPro" id="IPR030963">
    <property type="entry name" value="DHQ_synth_fam"/>
</dbReference>
<evidence type="ECO:0000256" key="16">
    <source>
        <dbReference type="ARBA" id="ARBA00023285"/>
    </source>
</evidence>
<dbReference type="Gene3D" id="3.40.50.1970">
    <property type="match status" value="1"/>
</dbReference>
<keyword evidence="14 17" id="KW-0057">Aromatic amino acid biosynthesis</keyword>